<dbReference type="Pfam" id="PF07859">
    <property type="entry name" value="Abhydrolase_3"/>
    <property type="match status" value="1"/>
</dbReference>
<proteinExistence type="inferred from homology"/>
<name>A0A974XH77_9FIRM</name>
<gene>
    <name evidence="4" type="ORF">J0B03_00450</name>
</gene>
<evidence type="ECO:0000256" key="2">
    <source>
        <dbReference type="ARBA" id="ARBA00022801"/>
    </source>
</evidence>
<comment type="similarity">
    <text evidence="1">Belongs to the 'GDXG' lipolytic enzyme family.</text>
</comment>
<dbReference type="PANTHER" id="PTHR23025:SF4">
    <property type="entry name" value="ALPHA_BETA HYDROLASE FOLD-3 DOMAIN-CONTAINING PROTEIN"/>
    <property type="match status" value="1"/>
</dbReference>
<dbReference type="GO" id="GO:0004806">
    <property type="term" value="F:triacylglycerol lipase activity"/>
    <property type="evidence" value="ECO:0007669"/>
    <property type="project" value="TreeGrafter"/>
</dbReference>
<protein>
    <submittedName>
        <fullName evidence="4">Alpha/beta hydrolase fold domain-containing protein</fullName>
    </submittedName>
</protein>
<dbReference type="EMBL" id="CP071444">
    <property type="protein sequence ID" value="QSX08600.1"/>
    <property type="molecule type" value="Genomic_DNA"/>
</dbReference>
<dbReference type="GO" id="GO:0005829">
    <property type="term" value="C:cytosol"/>
    <property type="evidence" value="ECO:0007669"/>
    <property type="project" value="TreeGrafter"/>
</dbReference>
<keyword evidence="2 4" id="KW-0378">Hydrolase</keyword>
<dbReference type="InterPro" id="IPR002168">
    <property type="entry name" value="Lipase_GDXG_HIS_AS"/>
</dbReference>
<evidence type="ECO:0000313" key="4">
    <source>
        <dbReference type="EMBL" id="QSX08600.1"/>
    </source>
</evidence>
<keyword evidence="5" id="KW-1185">Reference proteome</keyword>
<evidence type="ECO:0000256" key="1">
    <source>
        <dbReference type="ARBA" id="ARBA00010515"/>
    </source>
</evidence>
<dbReference type="PANTHER" id="PTHR23025">
    <property type="entry name" value="TRIACYLGLYCEROL LIPASE"/>
    <property type="match status" value="1"/>
</dbReference>
<dbReference type="PROSITE" id="PS01173">
    <property type="entry name" value="LIPASE_GDXG_HIS"/>
    <property type="match status" value="1"/>
</dbReference>
<evidence type="ECO:0000313" key="5">
    <source>
        <dbReference type="Proteomes" id="UP000663499"/>
    </source>
</evidence>
<dbReference type="RefSeq" id="WP_207299941.1">
    <property type="nucleotide sequence ID" value="NZ_CP071444.1"/>
</dbReference>
<reference evidence="4" key="1">
    <citation type="submission" date="2021-03" db="EMBL/GenBank/DDBJ databases">
        <title>Alkalibacter marinus sp. nov., isolated from tidal flat sediment.</title>
        <authorList>
            <person name="Namirimu T."/>
            <person name="Yang J.-A."/>
            <person name="Yang S.-H."/>
            <person name="Kim Y.-J."/>
            <person name="Kwon K.K."/>
        </authorList>
    </citation>
    <scope>NUCLEOTIDE SEQUENCE</scope>
    <source>
        <strain evidence="4">ES005</strain>
    </source>
</reference>
<dbReference type="AlphaFoldDB" id="A0A974XH77"/>
<dbReference type="KEGG" id="alka:J0B03_00450"/>
<dbReference type="SUPFAM" id="SSF53474">
    <property type="entry name" value="alpha/beta-Hydrolases"/>
    <property type="match status" value="1"/>
</dbReference>
<organism evidence="4 5">
    <name type="scientific">Alkalibacter rhizosphaerae</name>
    <dbReference type="NCBI Taxonomy" id="2815577"/>
    <lineage>
        <taxon>Bacteria</taxon>
        <taxon>Bacillati</taxon>
        <taxon>Bacillota</taxon>
        <taxon>Clostridia</taxon>
        <taxon>Eubacteriales</taxon>
        <taxon>Eubacteriaceae</taxon>
        <taxon>Alkalibacter</taxon>
    </lineage>
</organism>
<dbReference type="InterPro" id="IPR029058">
    <property type="entry name" value="AB_hydrolase_fold"/>
</dbReference>
<feature type="domain" description="Alpha/beta hydrolase fold-3" evidence="3">
    <location>
        <begin position="90"/>
        <end position="296"/>
    </location>
</feature>
<accession>A0A974XH77</accession>
<dbReference type="InterPro" id="IPR013094">
    <property type="entry name" value="AB_hydrolase_3"/>
</dbReference>
<evidence type="ECO:0000259" key="3">
    <source>
        <dbReference type="Pfam" id="PF07859"/>
    </source>
</evidence>
<dbReference type="GO" id="GO:0019433">
    <property type="term" value="P:triglyceride catabolic process"/>
    <property type="evidence" value="ECO:0007669"/>
    <property type="project" value="TreeGrafter"/>
</dbReference>
<dbReference type="Gene3D" id="3.40.50.1820">
    <property type="entry name" value="alpha/beta hydrolase"/>
    <property type="match status" value="1"/>
</dbReference>
<dbReference type="Proteomes" id="UP000663499">
    <property type="component" value="Chromosome"/>
</dbReference>
<dbReference type="GO" id="GO:0004771">
    <property type="term" value="F:sterol ester esterase activity"/>
    <property type="evidence" value="ECO:0007669"/>
    <property type="project" value="TreeGrafter"/>
</dbReference>
<sequence>MNKIDSIKRMTHEMKEIVFLEEKTINELLEKSNGTLDEKELYRQSRKYWNENIETTVETIDGVFDGPYGEISYRLFYPEGARNRKDNPGIVFFHGGGFVVGDLDTHHGISVHLAEETGAVIASLGYHLVPEYGYPVPLEEGLAFISFIREKGYDLHMDPECISLAGDSAGAQISLGVALMIRDQKKEMPIHSLLLFYGVFGLRDSMSRRLFGGSWDGLSEENLEDYENRYIGDDQKDAPYAKLFDWDLTYGLPPTFLAACDLDPLLDDSKLLNAIMKENKMDVQLVIYSGVIHGFLHYAKQLKESREAILDSTNFFKNRLPKTY</sequence>